<dbReference type="Proteomes" id="UP000295832">
    <property type="component" value="Unassembled WGS sequence"/>
</dbReference>
<organism evidence="1 2">
    <name type="scientific">Orenia marismortui</name>
    <dbReference type="NCBI Taxonomy" id="46469"/>
    <lineage>
        <taxon>Bacteria</taxon>
        <taxon>Bacillati</taxon>
        <taxon>Bacillota</taxon>
        <taxon>Clostridia</taxon>
        <taxon>Halanaerobiales</taxon>
        <taxon>Halobacteroidaceae</taxon>
        <taxon>Orenia</taxon>
    </lineage>
</organism>
<name>A0A4R8H6E8_9FIRM</name>
<evidence type="ECO:0000313" key="1">
    <source>
        <dbReference type="EMBL" id="TDX53156.1"/>
    </source>
</evidence>
<accession>A0A4R8H6E8</accession>
<dbReference type="InterPro" id="IPR009951">
    <property type="entry name" value="Host-nuc_inhib_Gam"/>
</dbReference>
<protein>
    <submittedName>
        <fullName evidence="1">Gam-like protein</fullName>
    </submittedName>
</protein>
<dbReference type="Pfam" id="PF07352">
    <property type="entry name" value="Phage_Mu_Gam"/>
    <property type="match status" value="1"/>
</dbReference>
<reference evidence="1 2" key="1">
    <citation type="submission" date="2019-03" db="EMBL/GenBank/DDBJ databases">
        <title>Subsurface microbial communities from deep shales in Ohio and West Virginia, USA.</title>
        <authorList>
            <person name="Wrighton K."/>
        </authorList>
    </citation>
    <scope>NUCLEOTIDE SEQUENCE [LARGE SCALE GENOMIC DNA]</scope>
    <source>
        <strain evidence="1 2">MSL 6dP</strain>
    </source>
</reference>
<comment type="caution">
    <text evidence="1">The sequence shown here is derived from an EMBL/GenBank/DDBJ whole genome shotgun (WGS) entry which is preliminary data.</text>
</comment>
<dbReference type="SUPFAM" id="SSF161266">
    <property type="entry name" value="Gam-like"/>
    <property type="match status" value="1"/>
</dbReference>
<keyword evidence="2" id="KW-1185">Reference proteome</keyword>
<dbReference type="RefSeq" id="WP_134114738.1">
    <property type="nucleotide sequence ID" value="NZ_SOEG01000003.1"/>
</dbReference>
<proteinExistence type="predicted"/>
<evidence type="ECO:0000313" key="2">
    <source>
        <dbReference type="Proteomes" id="UP000295832"/>
    </source>
</evidence>
<dbReference type="GO" id="GO:0003690">
    <property type="term" value="F:double-stranded DNA binding"/>
    <property type="evidence" value="ECO:0007669"/>
    <property type="project" value="InterPro"/>
</dbReference>
<gene>
    <name evidence="1" type="ORF">C7959_1038</name>
</gene>
<sequence>MFEAQSEDLLSGIVVEEVNEENQEQFMISDDSKADLALEKLRELTARKKEKEELAAERKLMIDRWLSDETSKIDTKIEYFEDLLADYARMLKERDPKLKTYSLPFGKLKFRKQKPKWKYEEDKLLRFLKLTGIDAIKVKEKVDKQALKNMVKIVGNKVVHTETGEVIDGVEIEERGEIFSIDI</sequence>
<dbReference type="EMBL" id="SOEG01000003">
    <property type="protein sequence ID" value="TDX53156.1"/>
    <property type="molecule type" value="Genomic_DNA"/>
</dbReference>
<dbReference type="GO" id="GO:0042262">
    <property type="term" value="P:DNA protection"/>
    <property type="evidence" value="ECO:0007669"/>
    <property type="project" value="InterPro"/>
</dbReference>
<dbReference type="STRING" id="926561.GCA_000379025_01675"/>
<dbReference type="AlphaFoldDB" id="A0A4R8H6E8"/>